<keyword evidence="4 7" id="KW-1133">Transmembrane helix</keyword>
<keyword evidence="9" id="KW-1185">Reference proteome</keyword>
<feature type="transmembrane region" description="Helical" evidence="7">
    <location>
        <begin position="264"/>
        <end position="285"/>
    </location>
</feature>
<dbReference type="InterPro" id="IPR036259">
    <property type="entry name" value="MFS_trans_sf"/>
</dbReference>
<feature type="transmembrane region" description="Helical" evidence="7">
    <location>
        <begin position="297"/>
        <end position="319"/>
    </location>
</feature>
<dbReference type="PANTHER" id="PTHR43791">
    <property type="entry name" value="PERMEASE-RELATED"/>
    <property type="match status" value="1"/>
</dbReference>
<dbReference type="GO" id="GO:0016020">
    <property type="term" value="C:membrane"/>
    <property type="evidence" value="ECO:0007669"/>
    <property type="project" value="UniProtKB-SubCell"/>
</dbReference>
<feature type="transmembrane region" description="Helical" evidence="7">
    <location>
        <begin position="408"/>
        <end position="430"/>
    </location>
</feature>
<evidence type="ECO:0000256" key="6">
    <source>
        <dbReference type="ARBA" id="ARBA00037968"/>
    </source>
</evidence>
<feature type="transmembrane region" description="Helical" evidence="7">
    <location>
        <begin position="179"/>
        <end position="196"/>
    </location>
</feature>
<evidence type="ECO:0000256" key="3">
    <source>
        <dbReference type="ARBA" id="ARBA00022692"/>
    </source>
</evidence>
<evidence type="ECO:0008006" key="10">
    <source>
        <dbReference type="Google" id="ProtNLM"/>
    </source>
</evidence>
<evidence type="ECO:0000313" key="8">
    <source>
        <dbReference type="EMBL" id="GAV26635.1"/>
    </source>
</evidence>
<name>A0A1Q2YAR6_9ASCO</name>
<keyword evidence="5 7" id="KW-0472">Membrane</keyword>
<feature type="transmembrane region" description="Helical" evidence="7">
    <location>
        <begin position="527"/>
        <end position="552"/>
    </location>
</feature>
<feature type="transmembrane region" description="Helical" evidence="7">
    <location>
        <begin position="463"/>
        <end position="485"/>
    </location>
</feature>
<evidence type="ECO:0000256" key="7">
    <source>
        <dbReference type="SAM" id="Phobius"/>
    </source>
</evidence>
<dbReference type="EMBL" id="BDGI01000001">
    <property type="protein sequence ID" value="GAV26635.1"/>
    <property type="molecule type" value="Genomic_DNA"/>
</dbReference>
<protein>
    <recommendedName>
        <fullName evidence="10">Major facilitator superfamily (MFS) profile domain-containing protein</fullName>
    </recommendedName>
</protein>
<dbReference type="InterPro" id="IPR011701">
    <property type="entry name" value="MFS"/>
</dbReference>
<reference evidence="8 9" key="1">
    <citation type="submission" date="2016-08" db="EMBL/GenBank/DDBJ databases">
        <title>Whole genome shotgun sequence of Pichia membranifaciens KS47-1.</title>
        <authorList>
            <person name="Konishi M."/>
            <person name="Ishida M."/>
            <person name="Arakawa T."/>
            <person name="Kato Y."/>
            <person name="Horiuchi J."/>
        </authorList>
    </citation>
    <scope>NUCLEOTIDE SEQUENCE [LARGE SCALE GENOMIC DNA]</scope>
    <source>
        <strain evidence="8 9">KS47-1</strain>
    </source>
</reference>
<dbReference type="SUPFAM" id="SSF103473">
    <property type="entry name" value="MFS general substrate transporter"/>
    <property type="match status" value="1"/>
</dbReference>
<dbReference type="PANTHER" id="PTHR43791:SF15">
    <property type="entry name" value="TRANSPORTER SEO1-RELATED"/>
    <property type="match status" value="1"/>
</dbReference>
<dbReference type="Pfam" id="PF07690">
    <property type="entry name" value="MFS_1"/>
    <property type="match status" value="1"/>
</dbReference>
<evidence type="ECO:0000256" key="4">
    <source>
        <dbReference type="ARBA" id="ARBA00022989"/>
    </source>
</evidence>
<dbReference type="Gene3D" id="1.20.1250.20">
    <property type="entry name" value="MFS general substrate transporter like domains"/>
    <property type="match status" value="1"/>
</dbReference>
<evidence type="ECO:0000256" key="2">
    <source>
        <dbReference type="ARBA" id="ARBA00022448"/>
    </source>
</evidence>
<dbReference type="GO" id="GO:0022857">
    <property type="term" value="F:transmembrane transporter activity"/>
    <property type="evidence" value="ECO:0007669"/>
    <property type="project" value="InterPro"/>
</dbReference>
<feature type="transmembrane region" description="Helical" evidence="7">
    <location>
        <begin position="497"/>
        <end position="515"/>
    </location>
</feature>
<evidence type="ECO:0000256" key="5">
    <source>
        <dbReference type="ARBA" id="ARBA00023136"/>
    </source>
</evidence>
<comment type="caution">
    <text evidence="8">The sequence shown here is derived from an EMBL/GenBank/DDBJ whole genome shotgun (WGS) entry which is preliminary data.</text>
</comment>
<sequence>MMANVWKYFPHRRYLPEDRVLPETDSASETDVVQEFNYKKEDESDKKEDDLVIGKVSPVATYDAEDNDGYLKYRVGESVYKIKELRDEANRPWWKFFDEFEYRESKVEASKHKWYKWYPEGTPAAEKKLLIKLDVLLAFYSFVGYWVKYIDSSNLNNAYVSGMKEDLGMKGNDLIDTQVIFTVGSIVLQVPWIFLLPRVPITYALCLTELCWSAFTLGTYKIQTAQALKAIRFFVGASEAPYFPCIHFLLASWYLPTEVGRRGAIFYMGQFLGVLTSGLLQGATFRNLSGIHNLEGWRWMYIVDGCLSFAVALLTLVCIPGTPAKCYSLFLTDDEIRLARKRMEKNGTDVNQETKALFDLKTWKKAFSSWHVYLLGVINIMGFNSNNTSSGSFILWLKSLDTYNIGKINNLSTIPPALGILYVLIICVGADMTGKRFLFVIISFLLNFIGNTILAVWDVSYGAKWFAFCFGYWSWSQSSVFNPLISDFFRKDTDVRAVAWMAIYIIGLQSSAWISRLIWPTTASPRYLVGFSTCAGFSMGFCILLVLAYFLYKRDERREALENGIFLYNSKNEPIPEFVQENKGFLKIQE</sequence>
<gene>
    <name evidence="8" type="ORF">PMKS-000089</name>
</gene>
<evidence type="ECO:0000313" key="9">
    <source>
        <dbReference type="Proteomes" id="UP000186136"/>
    </source>
</evidence>
<evidence type="ECO:0000256" key="1">
    <source>
        <dbReference type="ARBA" id="ARBA00004141"/>
    </source>
</evidence>
<accession>A0A1Q2YAR6</accession>
<feature type="transmembrane region" description="Helical" evidence="7">
    <location>
        <begin position="437"/>
        <end position="457"/>
    </location>
</feature>
<comment type="subcellular location">
    <subcellularLocation>
        <location evidence="1">Membrane</location>
        <topology evidence="1">Multi-pass membrane protein</topology>
    </subcellularLocation>
</comment>
<keyword evidence="2" id="KW-0813">Transport</keyword>
<dbReference type="FunFam" id="1.20.1250.20:FF:000065">
    <property type="entry name" value="Putative MFS pantothenate transporter"/>
    <property type="match status" value="1"/>
</dbReference>
<organism evidence="8 9">
    <name type="scientific">Pichia membranifaciens</name>
    <dbReference type="NCBI Taxonomy" id="4926"/>
    <lineage>
        <taxon>Eukaryota</taxon>
        <taxon>Fungi</taxon>
        <taxon>Dikarya</taxon>
        <taxon>Ascomycota</taxon>
        <taxon>Saccharomycotina</taxon>
        <taxon>Pichiomycetes</taxon>
        <taxon>Pichiales</taxon>
        <taxon>Pichiaceae</taxon>
        <taxon>Pichia</taxon>
    </lineage>
</organism>
<comment type="similarity">
    <text evidence="6">Belongs to the major facilitator superfamily. Allantoate permease family.</text>
</comment>
<proteinExistence type="inferred from homology"/>
<dbReference type="AlphaFoldDB" id="A0A1Q2YAR6"/>
<dbReference type="Proteomes" id="UP000186136">
    <property type="component" value="Unassembled WGS sequence"/>
</dbReference>
<feature type="transmembrane region" description="Helical" evidence="7">
    <location>
        <begin position="372"/>
        <end position="396"/>
    </location>
</feature>
<keyword evidence="3 7" id="KW-0812">Transmembrane</keyword>
<dbReference type="OrthoDB" id="3639251at2759"/>